<dbReference type="InterPro" id="IPR029375">
    <property type="entry name" value="CFAP141"/>
</dbReference>
<gene>
    <name evidence="1" type="ORF">KFL_003980160</name>
</gene>
<proteinExistence type="predicted"/>
<dbReference type="AlphaFoldDB" id="A0A1Y1IG84"/>
<organism evidence="1 2">
    <name type="scientific">Klebsormidium nitens</name>
    <name type="common">Green alga</name>
    <name type="synonym">Ulothrix nitens</name>
    <dbReference type="NCBI Taxonomy" id="105231"/>
    <lineage>
        <taxon>Eukaryota</taxon>
        <taxon>Viridiplantae</taxon>
        <taxon>Streptophyta</taxon>
        <taxon>Klebsormidiophyceae</taxon>
        <taxon>Klebsormidiales</taxon>
        <taxon>Klebsormidiaceae</taxon>
        <taxon>Klebsormidium</taxon>
    </lineage>
</organism>
<dbReference type="EMBL" id="DF237347">
    <property type="protein sequence ID" value="GAQ88081.1"/>
    <property type="molecule type" value="Genomic_DNA"/>
</dbReference>
<reference evidence="1 2" key="1">
    <citation type="journal article" date="2014" name="Nat. Commun.">
        <title>Klebsormidium flaccidum genome reveals primary factors for plant terrestrial adaptation.</title>
        <authorList>
            <person name="Hori K."/>
            <person name="Maruyama F."/>
            <person name="Fujisawa T."/>
            <person name="Togashi T."/>
            <person name="Yamamoto N."/>
            <person name="Seo M."/>
            <person name="Sato S."/>
            <person name="Yamada T."/>
            <person name="Mori H."/>
            <person name="Tajima N."/>
            <person name="Moriyama T."/>
            <person name="Ikeuchi M."/>
            <person name="Watanabe M."/>
            <person name="Wada H."/>
            <person name="Kobayashi K."/>
            <person name="Saito M."/>
            <person name="Masuda T."/>
            <person name="Sasaki-Sekimoto Y."/>
            <person name="Mashiguchi K."/>
            <person name="Awai K."/>
            <person name="Shimojima M."/>
            <person name="Masuda S."/>
            <person name="Iwai M."/>
            <person name="Nobusawa T."/>
            <person name="Narise T."/>
            <person name="Kondo S."/>
            <person name="Saito H."/>
            <person name="Sato R."/>
            <person name="Murakawa M."/>
            <person name="Ihara Y."/>
            <person name="Oshima-Yamada Y."/>
            <person name="Ohtaka K."/>
            <person name="Satoh M."/>
            <person name="Sonobe K."/>
            <person name="Ishii M."/>
            <person name="Ohtani R."/>
            <person name="Kanamori-Sato M."/>
            <person name="Honoki R."/>
            <person name="Miyazaki D."/>
            <person name="Mochizuki H."/>
            <person name="Umetsu J."/>
            <person name="Higashi K."/>
            <person name="Shibata D."/>
            <person name="Kamiya Y."/>
            <person name="Sato N."/>
            <person name="Nakamura Y."/>
            <person name="Tabata S."/>
            <person name="Ida S."/>
            <person name="Kurokawa K."/>
            <person name="Ohta H."/>
        </authorList>
    </citation>
    <scope>NUCLEOTIDE SEQUENCE [LARGE SCALE GENOMIC DNA]</scope>
    <source>
        <strain evidence="1 2">NIES-2285</strain>
    </source>
</reference>
<keyword evidence="2" id="KW-1185">Reference proteome</keyword>
<sequence>MATRRPQPGANVAKLVQRNDYYAAQEAHAEDLSKANQVAGWHERKFKVGTQTSAHSKDNDLSENATNEIAMELRSADKQVKMQRRARLLELFRREALQYEAELNARGLAILKDRL</sequence>
<name>A0A1Y1IG84_KLENI</name>
<dbReference type="Proteomes" id="UP000054558">
    <property type="component" value="Unassembled WGS sequence"/>
</dbReference>
<accession>A0A1Y1IG84</accession>
<protein>
    <submittedName>
        <fullName evidence="1">Uncharacterized protein</fullName>
    </submittedName>
</protein>
<evidence type="ECO:0000313" key="1">
    <source>
        <dbReference type="EMBL" id="GAQ88081.1"/>
    </source>
</evidence>
<dbReference type="OMA" id="MPANIDR"/>
<dbReference type="Pfam" id="PF15104">
    <property type="entry name" value="CFAP141"/>
    <property type="match status" value="1"/>
</dbReference>
<evidence type="ECO:0000313" key="2">
    <source>
        <dbReference type="Proteomes" id="UP000054558"/>
    </source>
</evidence>